<dbReference type="InterPro" id="IPR001851">
    <property type="entry name" value="ABC_transp_permease"/>
</dbReference>
<evidence type="ECO:0000256" key="1">
    <source>
        <dbReference type="ARBA" id="ARBA00004651"/>
    </source>
</evidence>
<dbReference type="EMBL" id="JACNJD010000030">
    <property type="protein sequence ID" value="MBC8175846.1"/>
    <property type="molecule type" value="Genomic_DNA"/>
</dbReference>
<feature type="transmembrane region" description="Helical" evidence="6">
    <location>
        <begin position="153"/>
        <end position="173"/>
    </location>
</feature>
<evidence type="ECO:0000256" key="3">
    <source>
        <dbReference type="ARBA" id="ARBA00022692"/>
    </source>
</evidence>
<evidence type="ECO:0000256" key="2">
    <source>
        <dbReference type="ARBA" id="ARBA00022475"/>
    </source>
</evidence>
<gene>
    <name evidence="7" type="ORF">H8E19_00465</name>
</gene>
<keyword evidence="3 6" id="KW-0812">Transmembrane</keyword>
<dbReference type="PANTHER" id="PTHR30482">
    <property type="entry name" value="HIGH-AFFINITY BRANCHED-CHAIN AMINO ACID TRANSPORT SYSTEM PERMEASE"/>
    <property type="match status" value="1"/>
</dbReference>
<accession>A0A8J6MY64</accession>
<keyword evidence="5 6" id="KW-0472">Membrane</keyword>
<dbReference type="PANTHER" id="PTHR30482:SF5">
    <property type="entry name" value="ABC TRANSPORTER PERMEASE PROTEIN"/>
    <property type="match status" value="1"/>
</dbReference>
<comment type="caution">
    <text evidence="7">The sequence shown here is derived from an EMBL/GenBank/DDBJ whole genome shotgun (WGS) entry which is preliminary data.</text>
</comment>
<evidence type="ECO:0000256" key="6">
    <source>
        <dbReference type="SAM" id="Phobius"/>
    </source>
</evidence>
<evidence type="ECO:0000313" key="8">
    <source>
        <dbReference type="Proteomes" id="UP000650524"/>
    </source>
</evidence>
<dbReference type="Pfam" id="PF02653">
    <property type="entry name" value="BPD_transp_2"/>
    <property type="match status" value="1"/>
</dbReference>
<protein>
    <submittedName>
        <fullName evidence="7">Branched-chain amino acid ABC transporter permease</fullName>
    </submittedName>
</protein>
<dbReference type="Proteomes" id="UP000650524">
    <property type="component" value="Unassembled WGS sequence"/>
</dbReference>
<name>A0A8J6MY64_9DELT</name>
<feature type="transmembrane region" description="Helical" evidence="6">
    <location>
        <begin position="129"/>
        <end position="146"/>
    </location>
</feature>
<organism evidence="7 8">
    <name type="scientific">Candidatus Desulfacyla euxinica</name>
    <dbReference type="NCBI Taxonomy" id="2841693"/>
    <lineage>
        <taxon>Bacteria</taxon>
        <taxon>Deltaproteobacteria</taxon>
        <taxon>Candidatus Desulfacyla</taxon>
    </lineage>
</organism>
<feature type="transmembrane region" description="Helical" evidence="6">
    <location>
        <begin position="100"/>
        <end position="123"/>
    </location>
</feature>
<feature type="non-terminal residue" evidence="7">
    <location>
        <position position="1"/>
    </location>
</feature>
<comment type="subcellular location">
    <subcellularLocation>
        <location evidence="1">Cell membrane</location>
        <topology evidence="1">Multi-pass membrane protein</topology>
    </subcellularLocation>
</comment>
<dbReference type="InterPro" id="IPR043428">
    <property type="entry name" value="LivM-like"/>
</dbReference>
<keyword evidence="2" id="KW-1003">Cell membrane</keyword>
<sequence>KGFYLMVATLAFQFVIEYLIIHWDSLTRGIRGIELPTPDLFGISLQKNQAYFLFLFVLAIFLMWGAKNITRSKIGRAFIAIRDNDVSAEIIGISIFRYKLLSFAISAFYAGVGGALFAGLLRTAIPEDYVFIHSIIFLAMVLVGGLGRLVGTVFGVIFVTLVPVLLDLLVSFIARAYDPNFTMYLGPMKEVVFGGLIILFIIFEPDGLVGIWIKIRDYFKIWPLPYISE</sequence>
<dbReference type="GO" id="GO:0015658">
    <property type="term" value="F:branched-chain amino acid transmembrane transporter activity"/>
    <property type="evidence" value="ECO:0007669"/>
    <property type="project" value="InterPro"/>
</dbReference>
<dbReference type="GO" id="GO:0005886">
    <property type="term" value="C:plasma membrane"/>
    <property type="evidence" value="ECO:0007669"/>
    <property type="project" value="UniProtKB-SubCell"/>
</dbReference>
<dbReference type="CDD" id="cd06581">
    <property type="entry name" value="TM_PBP1_LivM_like"/>
    <property type="match status" value="1"/>
</dbReference>
<keyword evidence="4 6" id="KW-1133">Transmembrane helix</keyword>
<evidence type="ECO:0000313" key="7">
    <source>
        <dbReference type="EMBL" id="MBC8175846.1"/>
    </source>
</evidence>
<feature type="transmembrane region" description="Helical" evidence="6">
    <location>
        <begin position="193"/>
        <end position="213"/>
    </location>
</feature>
<evidence type="ECO:0000256" key="5">
    <source>
        <dbReference type="ARBA" id="ARBA00023136"/>
    </source>
</evidence>
<evidence type="ECO:0000256" key="4">
    <source>
        <dbReference type="ARBA" id="ARBA00022989"/>
    </source>
</evidence>
<proteinExistence type="predicted"/>
<dbReference type="AlphaFoldDB" id="A0A8J6MY64"/>
<reference evidence="7 8" key="1">
    <citation type="submission" date="2020-08" db="EMBL/GenBank/DDBJ databases">
        <title>Bridging the membrane lipid divide: bacteria of the FCB group superphylum have the potential to synthesize archaeal ether lipids.</title>
        <authorList>
            <person name="Villanueva L."/>
            <person name="Von Meijenfeldt F.A.B."/>
            <person name="Westbye A.B."/>
            <person name="Yadav S."/>
            <person name="Hopmans E.C."/>
            <person name="Dutilh B.E."/>
            <person name="Sinninghe Damste J.S."/>
        </authorList>
    </citation>
    <scope>NUCLEOTIDE SEQUENCE [LARGE SCALE GENOMIC DNA]</scope>
    <source>
        <strain evidence="7">NIOZ-UU27</strain>
    </source>
</reference>
<feature type="transmembrane region" description="Helical" evidence="6">
    <location>
        <begin position="49"/>
        <end position="66"/>
    </location>
</feature>